<dbReference type="EMBL" id="ML213515">
    <property type="protein sequence ID" value="TFK49800.1"/>
    <property type="molecule type" value="Genomic_DNA"/>
</dbReference>
<sequence>MAFAPISMNTMPVEIVEKIFVDATNIRRQQDRMRVLLMMTHISRKVREIVTRKRELWNFINTDKPALAAMFLERSAQPDVSLALTEPGDEQRASEFFDVLELYSEKIVSLHIDIPGALWERFCTERAPEMWQMTNFYRRPSLRNPGFEGADDLQDSPEKLSLRLVNRPAAEVFTHLIHPGKARINLDIISDDLD</sequence>
<evidence type="ECO:0000313" key="2">
    <source>
        <dbReference type="Proteomes" id="UP000305948"/>
    </source>
</evidence>
<organism evidence="1 2">
    <name type="scientific">Heliocybe sulcata</name>
    <dbReference type="NCBI Taxonomy" id="5364"/>
    <lineage>
        <taxon>Eukaryota</taxon>
        <taxon>Fungi</taxon>
        <taxon>Dikarya</taxon>
        <taxon>Basidiomycota</taxon>
        <taxon>Agaricomycotina</taxon>
        <taxon>Agaricomycetes</taxon>
        <taxon>Gloeophyllales</taxon>
        <taxon>Gloeophyllaceae</taxon>
        <taxon>Heliocybe</taxon>
    </lineage>
</organism>
<gene>
    <name evidence="1" type="ORF">OE88DRAFT_1662483</name>
</gene>
<reference evidence="1 2" key="1">
    <citation type="journal article" date="2019" name="Nat. Ecol. Evol.">
        <title>Megaphylogeny resolves global patterns of mushroom evolution.</title>
        <authorList>
            <person name="Varga T."/>
            <person name="Krizsan K."/>
            <person name="Foldi C."/>
            <person name="Dima B."/>
            <person name="Sanchez-Garcia M."/>
            <person name="Sanchez-Ramirez S."/>
            <person name="Szollosi G.J."/>
            <person name="Szarkandi J.G."/>
            <person name="Papp V."/>
            <person name="Albert L."/>
            <person name="Andreopoulos W."/>
            <person name="Angelini C."/>
            <person name="Antonin V."/>
            <person name="Barry K.W."/>
            <person name="Bougher N.L."/>
            <person name="Buchanan P."/>
            <person name="Buyck B."/>
            <person name="Bense V."/>
            <person name="Catcheside P."/>
            <person name="Chovatia M."/>
            <person name="Cooper J."/>
            <person name="Damon W."/>
            <person name="Desjardin D."/>
            <person name="Finy P."/>
            <person name="Geml J."/>
            <person name="Haridas S."/>
            <person name="Hughes K."/>
            <person name="Justo A."/>
            <person name="Karasinski D."/>
            <person name="Kautmanova I."/>
            <person name="Kiss B."/>
            <person name="Kocsube S."/>
            <person name="Kotiranta H."/>
            <person name="LaButti K.M."/>
            <person name="Lechner B.E."/>
            <person name="Liimatainen K."/>
            <person name="Lipzen A."/>
            <person name="Lukacs Z."/>
            <person name="Mihaltcheva S."/>
            <person name="Morgado L.N."/>
            <person name="Niskanen T."/>
            <person name="Noordeloos M.E."/>
            <person name="Ohm R.A."/>
            <person name="Ortiz-Santana B."/>
            <person name="Ovrebo C."/>
            <person name="Racz N."/>
            <person name="Riley R."/>
            <person name="Savchenko A."/>
            <person name="Shiryaev A."/>
            <person name="Soop K."/>
            <person name="Spirin V."/>
            <person name="Szebenyi C."/>
            <person name="Tomsovsky M."/>
            <person name="Tulloss R.E."/>
            <person name="Uehling J."/>
            <person name="Grigoriev I.V."/>
            <person name="Vagvolgyi C."/>
            <person name="Papp T."/>
            <person name="Martin F.M."/>
            <person name="Miettinen O."/>
            <person name="Hibbett D.S."/>
            <person name="Nagy L.G."/>
        </authorList>
    </citation>
    <scope>NUCLEOTIDE SEQUENCE [LARGE SCALE GENOMIC DNA]</scope>
    <source>
        <strain evidence="1 2">OMC1185</strain>
    </source>
</reference>
<keyword evidence="2" id="KW-1185">Reference proteome</keyword>
<name>A0A5C3MX95_9AGAM</name>
<dbReference type="Proteomes" id="UP000305948">
    <property type="component" value="Unassembled WGS sequence"/>
</dbReference>
<accession>A0A5C3MX95</accession>
<proteinExistence type="predicted"/>
<feature type="non-terminal residue" evidence="1">
    <location>
        <position position="194"/>
    </location>
</feature>
<protein>
    <submittedName>
        <fullName evidence="1">Uncharacterized protein</fullName>
    </submittedName>
</protein>
<dbReference type="OrthoDB" id="3314567at2759"/>
<evidence type="ECO:0000313" key="1">
    <source>
        <dbReference type="EMBL" id="TFK49800.1"/>
    </source>
</evidence>
<dbReference type="AlphaFoldDB" id="A0A5C3MX95"/>